<accession>A0A1D8PLR8</accession>
<dbReference type="SUPFAM" id="SSF54637">
    <property type="entry name" value="Thioesterase/thiol ester dehydrase-isomerase"/>
    <property type="match status" value="1"/>
</dbReference>
<dbReference type="EMBL" id="CP017626">
    <property type="protein sequence ID" value="AOW29083.1"/>
    <property type="molecule type" value="Genomic_DNA"/>
</dbReference>
<dbReference type="FunFam" id="3.10.129.10:FF:000185">
    <property type="entry name" value="Mitochondrial hydroxyacyl-thioester dehydratase, putative"/>
    <property type="match status" value="1"/>
</dbReference>
<dbReference type="VEuPathDB" id="FungiDB:C4_03200C_A"/>
<protein>
    <submittedName>
        <fullName evidence="2">Hydroxyacyl-thioester dehydratase</fullName>
    </submittedName>
</protein>
<dbReference type="PANTHER" id="PTHR28152:SF1">
    <property type="entry name" value="HYDROXYACYL-THIOESTER DEHYDRATASE TYPE 2, MITOCHONDRIAL"/>
    <property type="match status" value="1"/>
</dbReference>
<reference evidence="2 3" key="3">
    <citation type="journal article" date="2013" name="Genome Biol.">
        <title>Assembly of a phased diploid Candida albicans genome facilitates allele-specific measurements and provides a simple model for repeat and indel structure.</title>
        <authorList>
            <person name="Muzzey D."/>
            <person name="Schwartz K."/>
            <person name="Weissman J.S."/>
            <person name="Sherlock G."/>
        </authorList>
    </citation>
    <scope>NUCLEOTIDE SEQUENCE [LARGE SCALE GENOMIC DNA]</scope>
    <source>
        <strain evidence="3">SC5314 / ATCC MYA-2876</strain>
    </source>
</reference>
<proteinExistence type="predicted"/>
<reference evidence="2 3" key="1">
    <citation type="journal article" date="2004" name="Proc. Natl. Acad. Sci. U.S.A.">
        <title>The diploid genome sequence of Candida albicans.</title>
        <authorList>
            <person name="Jones T."/>
            <person name="Federspiel N.A."/>
            <person name="Chibana H."/>
            <person name="Dungan J."/>
            <person name="Kalman S."/>
            <person name="Magee B.B."/>
            <person name="Newport G."/>
            <person name="Thorstenson Y.R."/>
            <person name="Agabian N."/>
            <person name="Magee P.T."/>
            <person name="Davis R.W."/>
            <person name="Scherer S."/>
        </authorList>
    </citation>
    <scope>NUCLEOTIDE SEQUENCE [LARGE SCALE GENOMIC DNA]</scope>
    <source>
        <strain evidence="3">SC5314 / ATCC MYA-2876</strain>
    </source>
</reference>
<dbReference type="InterPro" id="IPR052741">
    <property type="entry name" value="Mitochondrial_HTD2"/>
</dbReference>
<dbReference type="Proteomes" id="UP000000559">
    <property type="component" value="Chromosome 4"/>
</dbReference>
<dbReference type="GeneID" id="3637837"/>
<dbReference type="GO" id="GO:0019171">
    <property type="term" value="F:(3R)-hydroxyacyl-[acyl-carrier-protein] dehydratase activity"/>
    <property type="evidence" value="ECO:0000318"/>
    <property type="project" value="GO_Central"/>
</dbReference>
<evidence type="ECO:0000313" key="1">
    <source>
        <dbReference type="CGD" id="CAL0000187613"/>
    </source>
</evidence>
<dbReference type="CGD" id="CAL0000187613">
    <property type="gene designation" value="orf19.10185"/>
</dbReference>
<evidence type="ECO:0000313" key="2">
    <source>
        <dbReference type="EMBL" id="AOW29083.1"/>
    </source>
</evidence>
<gene>
    <name evidence="2" type="ordered locus">CAALFM_C403200CA</name>
    <name evidence="1" type="ordered locus">orf19.10185</name>
</gene>
<dbReference type="Gene3D" id="3.10.129.10">
    <property type="entry name" value="Hotdog Thioesterase"/>
    <property type="match status" value="1"/>
</dbReference>
<dbReference type="STRING" id="237561.A0A1D8PLR8"/>
<dbReference type="GO" id="GO:0005739">
    <property type="term" value="C:mitochondrion"/>
    <property type="evidence" value="ECO:0000318"/>
    <property type="project" value="GO_Central"/>
</dbReference>
<keyword evidence="3" id="KW-1185">Reference proteome</keyword>
<dbReference type="PANTHER" id="PTHR28152">
    <property type="entry name" value="HYDROXYACYL-THIOESTER DEHYDRATASE TYPE 2, MITOCHONDRIAL"/>
    <property type="match status" value="1"/>
</dbReference>
<dbReference type="RefSeq" id="XP_720423.2">
    <property type="nucleotide sequence ID" value="XM_715330.2"/>
</dbReference>
<organism evidence="2 3">
    <name type="scientific">Candida albicans (strain SC5314 / ATCC MYA-2876)</name>
    <name type="common">Yeast</name>
    <dbReference type="NCBI Taxonomy" id="237561"/>
    <lineage>
        <taxon>Eukaryota</taxon>
        <taxon>Fungi</taxon>
        <taxon>Dikarya</taxon>
        <taxon>Ascomycota</taxon>
        <taxon>Saccharomycotina</taxon>
        <taxon>Pichiomycetes</taxon>
        <taxon>Debaryomycetaceae</taxon>
        <taxon>Candida/Lodderomyces clade</taxon>
        <taxon>Candida</taxon>
    </lineage>
</organism>
<dbReference type="FunCoup" id="A0A1D8PLR8">
    <property type="interactions" value="56"/>
</dbReference>
<dbReference type="eggNOG" id="ENOG502S5QU">
    <property type="taxonomic scope" value="Eukaryota"/>
</dbReference>
<dbReference type="SMR" id="A0A1D8PLR8"/>
<dbReference type="OrthoDB" id="3257538at2759"/>
<dbReference type="KEGG" id="cal:CAALFM_C403200CA"/>
<dbReference type="InterPro" id="IPR029069">
    <property type="entry name" value="HotDog_dom_sf"/>
</dbReference>
<reference evidence="2 3" key="2">
    <citation type="journal article" date="2007" name="Genome Biol.">
        <title>Assembly of the Candida albicans genome into sixteen supercontigs aligned on the eight chromosomes.</title>
        <authorList>
            <person name="van het Hoog M."/>
            <person name="Rast T.J."/>
            <person name="Martchenko M."/>
            <person name="Grindle S."/>
            <person name="Dignard D."/>
            <person name="Hogues H."/>
            <person name="Cuomo C."/>
            <person name="Berriman M."/>
            <person name="Scherer S."/>
            <person name="Magee B.B."/>
            <person name="Whiteway M."/>
            <person name="Chibana H."/>
            <person name="Nantel A."/>
            <person name="Magee P.T."/>
        </authorList>
    </citation>
    <scope>GENOME REANNOTATION</scope>
    <source>
        <strain evidence="3">SC5314 / ATCC MYA-2876</strain>
    </source>
</reference>
<name>A0A1D8PLR8_CANAL</name>
<evidence type="ECO:0000313" key="3">
    <source>
        <dbReference type="Proteomes" id="UP000000559"/>
    </source>
</evidence>
<dbReference type="InParanoid" id="A0A1D8PLR8"/>
<sequence length="291" mass="33699">MITPITKECIYKWANILKAKPTLIKDTFSIGKYNNLTNLLNSILQINHHPTVNKSWFQGFHFLFNNQLNTKLGSDGYDNYQAPVNEQGEQLYLRRMWARGELEFVSTPPLNSPIDCRETLKSVRIIDDSVLVSIWRDFIFQSEEVLKESRTLTYTNELYSPVENYKLAENVSSNGPSFHVSSIDLLKYSMLTYNLHKIHIDANYCRSIENLPNMIVHGPLQVTLLLYWFAITYPDVKPVNFKYRTYAPMFVNDDTSISIESKSNNSFVLEIYNQESKKLYLRGDSTTTSST</sequence>
<dbReference type="AlphaFoldDB" id="A0A1D8PLR8"/>